<organism evidence="1 2">
    <name type="scientific">Thermocrispum agreste</name>
    <dbReference type="NCBI Taxonomy" id="37925"/>
    <lineage>
        <taxon>Bacteria</taxon>
        <taxon>Bacillati</taxon>
        <taxon>Actinomycetota</taxon>
        <taxon>Actinomycetes</taxon>
        <taxon>Pseudonocardiales</taxon>
        <taxon>Pseudonocardiaceae</taxon>
        <taxon>Thermocrispum</taxon>
    </lineage>
</organism>
<gene>
    <name evidence="1" type="ORF">DIU77_001370</name>
</gene>
<name>A0ABD6FA58_9PSEU</name>
<dbReference type="AlphaFoldDB" id="A0ABD6FA58"/>
<dbReference type="SUPFAM" id="SSF48452">
    <property type="entry name" value="TPR-like"/>
    <property type="match status" value="1"/>
</dbReference>
<evidence type="ECO:0008006" key="3">
    <source>
        <dbReference type="Google" id="ProtNLM"/>
    </source>
</evidence>
<reference evidence="1 2" key="1">
    <citation type="journal article" date="2021" name="BMC Genomics">
        <title>Genome-resolved metagenome and metatranscriptome analyses of thermophilic composting reveal key bacterial players and their metabolic interactions.</title>
        <authorList>
            <person name="Braga L.P.P."/>
            <person name="Pereira R.V."/>
            <person name="Martins L.F."/>
            <person name="Moura L.M.S."/>
            <person name="Sanchez F.B."/>
            <person name="Patane J.S.L."/>
            <person name="da Silva A.M."/>
            <person name="Setubal J.C."/>
        </authorList>
    </citation>
    <scope>NUCLEOTIDE SEQUENCE [LARGE SCALE GENOMIC DNA]</scope>
    <source>
        <strain evidence="1">ZC4RG45</strain>
    </source>
</reference>
<dbReference type="Proteomes" id="UP000249324">
    <property type="component" value="Unassembled WGS sequence"/>
</dbReference>
<accession>A0ABD6FA58</accession>
<proteinExistence type="predicted"/>
<dbReference type="InterPro" id="IPR011990">
    <property type="entry name" value="TPR-like_helical_dom_sf"/>
</dbReference>
<comment type="caution">
    <text evidence="1">The sequence shown here is derived from an EMBL/GenBank/DDBJ whole genome shotgun (WGS) entry which is preliminary data.</text>
</comment>
<sequence length="323" mass="34506">MAAAAPLLGSLEQVRRTFDHALPLVPSELDTDEWERVAADYAVRVLVEPPERLFAGLAADLNDLRARMAESSGTVRTDLTHAFAQLAALCAIALVQVHETDAANRWRRTASRAAAATGDRELAGLIAGRQAVFSLYSSSPATVLALADRAVAVSPPDGVGRISGLAARAQVHARTGNDGAALTALREVTEMFPDLPASTAPYGVWSWPEQRLRFVASEVHSHAGRTREAFAEQEAALRLYPSSSWGGPAQLHAHRATALIKAGDLTAGTEHLAGTLAELKPWQRRDALVHRSAAAALACVPPKQRGLPSVRRVRALLAEERQA</sequence>
<protein>
    <recommendedName>
        <fullName evidence="3">XRE family transcriptional regulator</fullName>
    </recommendedName>
</protein>
<evidence type="ECO:0000313" key="1">
    <source>
        <dbReference type="EMBL" id="MFO7190883.1"/>
    </source>
</evidence>
<dbReference type="Gene3D" id="1.25.40.10">
    <property type="entry name" value="Tetratricopeptide repeat domain"/>
    <property type="match status" value="1"/>
</dbReference>
<dbReference type="EMBL" id="QGUI02000007">
    <property type="protein sequence ID" value="MFO7190883.1"/>
    <property type="molecule type" value="Genomic_DNA"/>
</dbReference>
<evidence type="ECO:0000313" key="2">
    <source>
        <dbReference type="Proteomes" id="UP000249324"/>
    </source>
</evidence>